<accession>A0ABW0SPA9</accession>
<reference evidence="3" key="1">
    <citation type="journal article" date="2019" name="Int. J. Syst. Evol. Microbiol.">
        <title>The Global Catalogue of Microorganisms (GCM) 10K type strain sequencing project: providing services to taxonomists for standard genome sequencing and annotation.</title>
        <authorList>
            <consortium name="The Broad Institute Genomics Platform"/>
            <consortium name="The Broad Institute Genome Sequencing Center for Infectious Disease"/>
            <person name="Wu L."/>
            <person name="Ma J."/>
        </authorList>
    </citation>
    <scope>NUCLEOTIDE SEQUENCE [LARGE SCALE GENOMIC DNA]</scope>
    <source>
        <strain evidence="3">KACC 11407</strain>
    </source>
</reference>
<protein>
    <recommendedName>
        <fullName evidence="4">Phage integrase family protein</fullName>
    </recommendedName>
</protein>
<dbReference type="SUPFAM" id="SSF56349">
    <property type="entry name" value="DNA breaking-rejoining enzymes"/>
    <property type="match status" value="1"/>
</dbReference>
<evidence type="ECO:0008006" key="4">
    <source>
        <dbReference type="Google" id="ProtNLM"/>
    </source>
</evidence>
<dbReference type="InterPro" id="IPR013762">
    <property type="entry name" value="Integrase-like_cat_sf"/>
</dbReference>
<name>A0ABW0SPA9_9GAMM</name>
<dbReference type="Proteomes" id="UP001596036">
    <property type="component" value="Unassembled WGS sequence"/>
</dbReference>
<proteinExistence type="predicted"/>
<dbReference type="Gene3D" id="1.10.443.10">
    <property type="entry name" value="Intergrase catalytic core"/>
    <property type="match status" value="1"/>
</dbReference>
<dbReference type="EMBL" id="JBHSNM010000004">
    <property type="protein sequence ID" value="MFC5570819.1"/>
    <property type="molecule type" value="Genomic_DNA"/>
</dbReference>
<evidence type="ECO:0000313" key="3">
    <source>
        <dbReference type="Proteomes" id="UP001596036"/>
    </source>
</evidence>
<organism evidence="2 3">
    <name type="scientific">Lysobacter yangpyeongensis</name>
    <dbReference type="NCBI Taxonomy" id="346182"/>
    <lineage>
        <taxon>Bacteria</taxon>
        <taxon>Pseudomonadati</taxon>
        <taxon>Pseudomonadota</taxon>
        <taxon>Gammaproteobacteria</taxon>
        <taxon>Lysobacterales</taxon>
        <taxon>Lysobacteraceae</taxon>
        <taxon>Lysobacter</taxon>
    </lineage>
</organism>
<sequence length="532" mass="59898">MPEKPWGEYKGAHSIATQIATEELGWIQPLPDEVAVPLLNRATWFLHTPASDLLELQAEMEAAYYRLPGRHPNGNGTSESAREHRQSKICKEWRFSVFEGDERSWHPPLAACATAPTQRALRLIKSLQSAAMLTIQGFTGLRVSELCGLPAGVDPHTGLPHCVECKLSASGLHEIFVLKTELSKTEETPRDTCWQIGLRPVGSEELPIPVRAIIILDELLAPYRRLINSKQLLVSLRASRGLPKTPSGVEKITRDRVLAMYKDFVEEWVDLSELPEESAHPTQSLDLKDWRESKGRILTTHQLRKTFALYVLSVDPRLLPAIKRQFQHVSLAMTESGYWGGNPNQVEPVHSVSAQQTALIMYELATGRKKIAGQASERLEVGASQLKKLVEGLSLEQGWRKAVRWVRDNDIHSGFSFYGGCLPLATSEMECWKRTGAKPLGHQNPNYLTRDQGVCSGCRCFWMDARHVPKWEQRYVENETAFRLAESRGDTASFRRIRERARQAAALLRSIDFDLSSAEQKIKEELVRGNAI</sequence>
<comment type="caution">
    <text evidence="2">The sequence shown here is derived from an EMBL/GenBank/DDBJ whole genome shotgun (WGS) entry which is preliminary data.</text>
</comment>
<keyword evidence="1" id="KW-0233">DNA recombination</keyword>
<evidence type="ECO:0000313" key="2">
    <source>
        <dbReference type="EMBL" id="MFC5570819.1"/>
    </source>
</evidence>
<gene>
    <name evidence="2" type="ORF">ACFPN1_12185</name>
</gene>
<evidence type="ECO:0000256" key="1">
    <source>
        <dbReference type="ARBA" id="ARBA00023172"/>
    </source>
</evidence>
<dbReference type="InterPro" id="IPR011010">
    <property type="entry name" value="DNA_brk_join_enz"/>
</dbReference>
<keyword evidence="3" id="KW-1185">Reference proteome</keyword>
<dbReference type="RefSeq" id="WP_386755299.1">
    <property type="nucleotide sequence ID" value="NZ_JBHSNM010000004.1"/>
</dbReference>